<feature type="compositionally biased region" description="Basic and acidic residues" evidence="1">
    <location>
        <begin position="107"/>
        <end position="157"/>
    </location>
</feature>
<dbReference type="OrthoDB" id="3248421at2759"/>
<dbReference type="EMBL" id="KV417525">
    <property type="protein sequence ID" value="KZP24615.1"/>
    <property type="molecule type" value="Genomic_DNA"/>
</dbReference>
<feature type="region of interest" description="Disordered" evidence="1">
    <location>
        <begin position="94"/>
        <end position="296"/>
    </location>
</feature>
<reference evidence="2 3" key="1">
    <citation type="journal article" date="2016" name="Mol. Biol. Evol.">
        <title>Comparative Genomics of Early-Diverging Mushroom-Forming Fungi Provides Insights into the Origins of Lignocellulose Decay Capabilities.</title>
        <authorList>
            <person name="Nagy L.G."/>
            <person name="Riley R."/>
            <person name="Tritt A."/>
            <person name="Adam C."/>
            <person name="Daum C."/>
            <person name="Floudas D."/>
            <person name="Sun H."/>
            <person name="Yadav J.S."/>
            <person name="Pangilinan J."/>
            <person name="Larsson K.H."/>
            <person name="Matsuura K."/>
            <person name="Barry K."/>
            <person name="Labutti K."/>
            <person name="Kuo R."/>
            <person name="Ohm R.A."/>
            <person name="Bhattacharya S.S."/>
            <person name="Shirouzu T."/>
            <person name="Yoshinaga Y."/>
            <person name="Martin F.M."/>
            <person name="Grigoriev I.V."/>
            <person name="Hibbett D.S."/>
        </authorList>
    </citation>
    <scope>NUCLEOTIDE SEQUENCE [LARGE SCALE GENOMIC DNA]</scope>
    <source>
        <strain evidence="2 3">CBS 109695</strain>
    </source>
</reference>
<sequence>MTSPGGFAYPGAPDPMGHPSSYSPQMGPQSPGGGQAISPGAITYTTSTGPDGKVIYHPFRAVPASYQTPNGKVTGIQWVPAEATQMLPNGAQPATAEFAASWNRGQLNRDDERSLKHWQHDEDKRRRKEEKQSSKRVAQYERERRDRDRDRDEDDRGGYPTVSRRKSFVGAPGPPGGGYANGYPTSPSGYGAASPSGYGATSDLTDRFGGMGVDNRGQGQGGYDRSSAYGAPGGGVVPGAGSARPRKYSVGEQDNRQDRRRSAYGGGTSPYTAPGPDLSAYPQAGGYQGPQSGAYPIAPTPQAGGIYASEPGYAGYTAAGAEPYRAPSPYGASAAAPYGPRAPSPYGAGGAGGGAYAAAQSRSRAPSPVGVYPRGPISRAASPVGGYIPRGAISRAASPVGGYVPRGAISRAPSPMMPGSAAYGVPSPSFPQPGIGGAGGYPSSPNMSSPAALAGSGGYGAREPEQLAAPPGFSRSPSAAQAYSPFDTIKIQEMDDFVSSHSIPKMPLVLQPHDVFPEDWIRLMQDLSLAWSGKLPIAEAGGRPPRRQTLTADLVDLWNSSFFLARGVELVLYKGAERRSGPNAGTVDRHIAAFDVNDTYSDSDSTESSESDSDSSDDDAPRAGYGAYGRQGADYGDDKRRQKDKKREKKRRHKEKRARKKAKARAKKYAAYLSYVPRPAGMAGPMGMSPGMGMGHTMGGGMPGGY</sequence>
<dbReference type="Proteomes" id="UP000076532">
    <property type="component" value="Unassembled WGS sequence"/>
</dbReference>
<evidence type="ECO:0000313" key="2">
    <source>
        <dbReference type="EMBL" id="KZP24615.1"/>
    </source>
</evidence>
<accession>A0A166N3R5</accession>
<protein>
    <submittedName>
        <fullName evidence="2">Uncharacterized protein</fullName>
    </submittedName>
</protein>
<feature type="compositionally biased region" description="Low complexity" evidence="1">
    <location>
        <begin position="622"/>
        <end position="634"/>
    </location>
</feature>
<feature type="region of interest" description="Disordered" evidence="1">
    <location>
        <begin position="346"/>
        <end position="371"/>
    </location>
</feature>
<gene>
    <name evidence="2" type="ORF">FIBSPDRAFT_417222</name>
</gene>
<organism evidence="2 3">
    <name type="scientific">Athelia psychrophila</name>
    <dbReference type="NCBI Taxonomy" id="1759441"/>
    <lineage>
        <taxon>Eukaryota</taxon>
        <taxon>Fungi</taxon>
        <taxon>Dikarya</taxon>
        <taxon>Basidiomycota</taxon>
        <taxon>Agaricomycotina</taxon>
        <taxon>Agaricomycetes</taxon>
        <taxon>Agaricomycetidae</taxon>
        <taxon>Atheliales</taxon>
        <taxon>Atheliaceae</taxon>
        <taxon>Athelia</taxon>
    </lineage>
</organism>
<name>A0A166N3R5_9AGAM</name>
<feature type="region of interest" description="Disordered" evidence="1">
    <location>
        <begin position="434"/>
        <end position="480"/>
    </location>
</feature>
<feature type="region of interest" description="Disordered" evidence="1">
    <location>
        <begin position="598"/>
        <end position="665"/>
    </location>
</feature>
<dbReference type="STRING" id="436010.A0A166N3R5"/>
<feature type="compositionally biased region" description="Basic residues" evidence="1">
    <location>
        <begin position="642"/>
        <end position="665"/>
    </location>
</feature>
<feature type="compositionally biased region" description="Low complexity" evidence="1">
    <location>
        <begin position="181"/>
        <end position="202"/>
    </location>
</feature>
<feature type="compositionally biased region" description="Low complexity" evidence="1">
    <location>
        <begin position="19"/>
        <end position="29"/>
    </location>
</feature>
<proteinExistence type="predicted"/>
<feature type="region of interest" description="Disordered" evidence="1">
    <location>
        <begin position="1"/>
        <end position="52"/>
    </location>
</feature>
<evidence type="ECO:0000313" key="3">
    <source>
        <dbReference type="Proteomes" id="UP000076532"/>
    </source>
</evidence>
<keyword evidence="3" id="KW-1185">Reference proteome</keyword>
<feature type="compositionally biased region" description="Acidic residues" evidence="1">
    <location>
        <begin position="604"/>
        <end position="618"/>
    </location>
</feature>
<dbReference type="AlphaFoldDB" id="A0A166N3R5"/>
<feature type="compositionally biased region" description="Low complexity" evidence="1">
    <location>
        <begin position="356"/>
        <end position="368"/>
    </location>
</feature>
<evidence type="ECO:0000256" key="1">
    <source>
        <dbReference type="SAM" id="MobiDB-lite"/>
    </source>
</evidence>